<organism evidence="1 2">
    <name type="scientific">Dendrobium catenatum</name>
    <dbReference type="NCBI Taxonomy" id="906689"/>
    <lineage>
        <taxon>Eukaryota</taxon>
        <taxon>Viridiplantae</taxon>
        <taxon>Streptophyta</taxon>
        <taxon>Embryophyta</taxon>
        <taxon>Tracheophyta</taxon>
        <taxon>Spermatophyta</taxon>
        <taxon>Magnoliopsida</taxon>
        <taxon>Liliopsida</taxon>
        <taxon>Asparagales</taxon>
        <taxon>Orchidaceae</taxon>
        <taxon>Epidendroideae</taxon>
        <taxon>Malaxideae</taxon>
        <taxon>Dendrobiinae</taxon>
        <taxon>Dendrobium</taxon>
    </lineage>
</organism>
<dbReference type="PANTHER" id="PTHR11439:SF483">
    <property type="entry name" value="PEPTIDE SYNTHASE GLIP-LIKE, PUTATIVE (AFU_ORTHOLOGUE AFUA_3G12920)-RELATED"/>
    <property type="match status" value="1"/>
</dbReference>
<dbReference type="InterPro" id="IPR043502">
    <property type="entry name" value="DNA/RNA_pol_sf"/>
</dbReference>
<reference evidence="1 2" key="1">
    <citation type="journal article" date="2016" name="Sci. Rep.">
        <title>The Dendrobium catenatum Lindl. genome sequence provides insights into polysaccharide synthase, floral development and adaptive evolution.</title>
        <authorList>
            <person name="Zhang G.Q."/>
            <person name="Xu Q."/>
            <person name="Bian C."/>
            <person name="Tsai W.C."/>
            <person name="Yeh C.M."/>
            <person name="Liu K.W."/>
            <person name="Yoshida K."/>
            <person name="Zhang L.S."/>
            <person name="Chang S.B."/>
            <person name="Chen F."/>
            <person name="Shi Y."/>
            <person name="Su Y.Y."/>
            <person name="Zhang Y.Q."/>
            <person name="Chen L.J."/>
            <person name="Yin Y."/>
            <person name="Lin M."/>
            <person name="Huang H."/>
            <person name="Deng H."/>
            <person name="Wang Z.W."/>
            <person name="Zhu S.L."/>
            <person name="Zhao X."/>
            <person name="Deng C."/>
            <person name="Niu S.C."/>
            <person name="Huang J."/>
            <person name="Wang M."/>
            <person name="Liu G.H."/>
            <person name="Yang H.J."/>
            <person name="Xiao X.J."/>
            <person name="Hsiao Y.Y."/>
            <person name="Wu W.L."/>
            <person name="Chen Y.Y."/>
            <person name="Mitsuda N."/>
            <person name="Ohme-Takagi M."/>
            <person name="Luo Y.B."/>
            <person name="Van de Peer Y."/>
            <person name="Liu Z.J."/>
        </authorList>
    </citation>
    <scope>NUCLEOTIDE SEQUENCE [LARGE SCALE GENOMIC DNA]</scope>
    <source>
        <tissue evidence="1">The whole plant</tissue>
    </source>
</reference>
<evidence type="ECO:0000313" key="1">
    <source>
        <dbReference type="EMBL" id="PKU79719.1"/>
    </source>
</evidence>
<accession>A0A2I0WVN0</accession>
<reference evidence="1 2" key="2">
    <citation type="journal article" date="2017" name="Nature">
        <title>The Apostasia genome and the evolution of orchids.</title>
        <authorList>
            <person name="Zhang G.Q."/>
            <person name="Liu K.W."/>
            <person name="Li Z."/>
            <person name="Lohaus R."/>
            <person name="Hsiao Y.Y."/>
            <person name="Niu S.C."/>
            <person name="Wang J.Y."/>
            <person name="Lin Y.C."/>
            <person name="Xu Q."/>
            <person name="Chen L.J."/>
            <person name="Yoshida K."/>
            <person name="Fujiwara S."/>
            <person name="Wang Z.W."/>
            <person name="Zhang Y.Q."/>
            <person name="Mitsuda N."/>
            <person name="Wang M."/>
            <person name="Liu G.H."/>
            <person name="Pecoraro L."/>
            <person name="Huang H.X."/>
            <person name="Xiao X.J."/>
            <person name="Lin M."/>
            <person name="Wu X.Y."/>
            <person name="Wu W.L."/>
            <person name="Chen Y.Y."/>
            <person name="Chang S.B."/>
            <person name="Sakamoto S."/>
            <person name="Ohme-Takagi M."/>
            <person name="Yagi M."/>
            <person name="Zeng S.J."/>
            <person name="Shen C.Y."/>
            <person name="Yeh C.M."/>
            <person name="Luo Y.B."/>
            <person name="Tsai W.C."/>
            <person name="Van de Peer Y."/>
            <person name="Liu Z.J."/>
        </authorList>
    </citation>
    <scope>NUCLEOTIDE SEQUENCE [LARGE SCALE GENOMIC DNA]</scope>
    <source>
        <tissue evidence="1">The whole plant</tissue>
    </source>
</reference>
<dbReference type="Proteomes" id="UP000233837">
    <property type="component" value="Unassembled WGS sequence"/>
</dbReference>
<dbReference type="AlphaFoldDB" id="A0A2I0WVN0"/>
<dbReference type="SUPFAM" id="SSF56672">
    <property type="entry name" value="DNA/RNA polymerases"/>
    <property type="match status" value="1"/>
</dbReference>
<sequence length="223" mass="25262">MTYQKITGALQYLTITHPDIAYAVNTLSQHMHAPQSDHNFLLKRLIRYIKGTTNFGLPINKSDLHLTTYSDGDWASDPINRKSTSGYCTFLSSTLVSWTVKKQTTISRSSTESEYRALAASTADTIWLKRLLSGFFITPNDPVDLHCDNTSAIALAINPVYHAITKHIEIDHRFVREHISNNLLRLVPIKTEDKIADIFTKPLSTPRFKKLRDKLTISSDPFV</sequence>
<dbReference type="PANTHER" id="PTHR11439">
    <property type="entry name" value="GAG-POL-RELATED RETROTRANSPOSON"/>
    <property type="match status" value="1"/>
</dbReference>
<name>A0A2I0WVN0_9ASPA</name>
<keyword evidence="2" id="KW-1185">Reference proteome</keyword>
<gene>
    <name evidence="1" type="ORF">MA16_Dca010947</name>
</gene>
<proteinExistence type="predicted"/>
<evidence type="ECO:0000313" key="2">
    <source>
        <dbReference type="Proteomes" id="UP000233837"/>
    </source>
</evidence>
<dbReference type="EMBL" id="KZ502422">
    <property type="protein sequence ID" value="PKU79719.1"/>
    <property type="molecule type" value="Genomic_DNA"/>
</dbReference>
<protein>
    <submittedName>
        <fullName evidence="1">Putative mitochondrial protein</fullName>
    </submittedName>
</protein>
<dbReference type="CDD" id="cd09272">
    <property type="entry name" value="RNase_HI_RT_Ty1"/>
    <property type="match status" value="1"/>
</dbReference>